<sequence>ERERGRGGESSTNGIPFPREICEHFQEVRLIRDGVGGQAPLQGLLHGPEQDGRDGAEALPECWDDRAVGPARLRPRQPSLPHHHAALSHRRPALSQAQAPYLRLLRPPRQLSHRRLRKRQGVVQAIQALVVTCSRAWSTATALNNRSTTQMHH</sequence>
<dbReference type="AlphaFoldDB" id="A0A1D1XYN1"/>
<evidence type="ECO:0000256" key="1">
    <source>
        <dbReference type="SAM" id="MobiDB-lite"/>
    </source>
</evidence>
<reference evidence="2" key="1">
    <citation type="submission" date="2015-07" db="EMBL/GenBank/DDBJ databases">
        <title>Transcriptome Assembly of Anthurium amnicola.</title>
        <authorList>
            <person name="Suzuki J."/>
        </authorList>
    </citation>
    <scope>NUCLEOTIDE SEQUENCE</scope>
</reference>
<gene>
    <name evidence="2" type="primary">Tmtc2_0</name>
    <name evidence="2" type="ORF">g.71607</name>
</gene>
<proteinExistence type="predicted"/>
<accession>A0A1D1XYN1</accession>
<feature type="compositionally biased region" description="Basic residues" evidence="1">
    <location>
        <begin position="81"/>
        <end position="92"/>
    </location>
</feature>
<name>A0A1D1XYN1_9ARAE</name>
<keyword evidence="2" id="KW-0812">Transmembrane</keyword>
<keyword evidence="2" id="KW-0472">Membrane</keyword>
<protein>
    <submittedName>
        <fullName evidence="2">Transmembrane and TPR repeat-containing protein 2</fullName>
    </submittedName>
</protein>
<evidence type="ECO:0000313" key="2">
    <source>
        <dbReference type="EMBL" id="JAT47504.1"/>
    </source>
</evidence>
<dbReference type="EMBL" id="GDJX01020432">
    <property type="protein sequence ID" value="JAT47504.1"/>
    <property type="molecule type" value="Transcribed_RNA"/>
</dbReference>
<feature type="non-terminal residue" evidence="2">
    <location>
        <position position="1"/>
    </location>
</feature>
<organism evidence="2">
    <name type="scientific">Anthurium amnicola</name>
    <dbReference type="NCBI Taxonomy" id="1678845"/>
    <lineage>
        <taxon>Eukaryota</taxon>
        <taxon>Viridiplantae</taxon>
        <taxon>Streptophyta</taxon>
        <taxon>Embryophyta</taxon>
        <taxon>Tracheophyta</taxon>
        <taxon>Spermatophyta</taxon>
        <taxon>Magnoliopsida</taxon>
        <taxon>Liliopsida</taxon>
        <taxon>Araceae</taxon>
        <taxon>Pothoideae</taxon>
        <taxon>Potheae</taxon>
        <taxon>Anthurium</taxon>
    </lineage>
</organism>
<feature type="region of interest" description="Disordered" evidence="1">
    <location>
        <begin position="71"/>
        <end position="93"/>
    </location>
</feature>